<protein>
    <recommendedName>
        <fullName evidence="3">Transcriptional regulator</fullName>
    </recommendedName>
</protein>
<gene>
    <name evidence="1" type="ORF">FNA46_20180</name>
</gene>
<evidence type="ECO:0000313" key="1">
    <source>
        <dbReference type="EMBL" id="TRL35519.1"/>
    </source>
</evidence>
<dbReference type="RefSeq" id="WP_143127009.1">
    <property type="nucleotide sequence ID" value="NZ_VJMG01000065.1"/>
</dbReference>
<dbReference type="Proteomes" id="UP000316801">
    <property type="component" value="Unassembled WGS sequence"/>
</dbReference>
<accession>A0A549T0X0</accession>
<sequence>MTTRHRNVPLELAQIQRERGEALTRADFRSLGYSESELSDANINEAAALFAAMAERAAA</sequence>
<organism evidence="1 2">
    <name type="scientific">Rhizobium straminoryzae</name>
    <dbReference type="NCBI Taxonomy" id="1387186"/>
    <lineage>
        <taxon>Bacteria</taxon>
        <taxon>Pseudomonadati</taxon>
        <taxon>Pseudomonadota</taxon>
        <taxon>Alphaproteobacteria</taxon>
        <taxon>Hyphomicrobiales</taxon>
        <taxon>Rhizobiaceae</taxon>
        <taxon>Rhizobium/Agrobacterium group</taxon>
        <taxon>Rhizobium</taxon>
    </lineage>
</organism>
<reference evidence="1 2" key="1">
    <citation type="submission" date="2019-07" db="EMBL/GenBank/DDBJ databases">
        <title>Ln-dependent methylotrophs.</title>
        <authorList>
            <person name="Tani A."/>
        </authorList>
    </citation>
    <scope>NUCLEOTIDE SEQUENCE [LARGE SCALE GENOMIC DNA]</scope>
    <source>
        <strain evidence="1 2">SM12</strain>
    </source>
</reference>
<evidence type="ECO:0008006" key="3">
    <source>
        <dbReference type="Google" id="ProtNLM"/>
    </source>
</evidence>
<dbReference type="EMBL" id="VJMG01000065">
    <property type="protein sequence ID" value="TRL35519.1"/>
    <property type="molecule type" value="Genomic_DNA"/>
</dbReference>
<dbReference type="AlphaFoldDB" id="A0A549T0X0"/>
<keyword evidence="2" id="KW-1185">Reference proteome</keyword>
<name>A0A549T0X0_9HYPH</name>
<proteinExistence type="predicted"/>
<comment type="caution">
    <text evidence="1">The sequence shown here is derived from an EMBL/GenBank/DDBJ whole genome shotgun (WGS) entry which is preliminary data.</text>
</comment>
<evidence type="ECO:0000313" key="2">
    <source>
        <dbReference type="Proteomes" id="UP000316801"/>
    </source>
</evidence>